<dbReference type="SUPFAM" id="SSF48498">
    <property type="entry name" value="Tetracyclin repressor-like, C-terminal domain"/>
    <property type="match status" value="1"/>
</dbReference>
<proteinExistence type="predicted"/>
<evidence type="ECO:0000256" key="5">
    <source>
        <dbReference type="PROSITE-ProRule" id="PRU00335"/>
    </source>
</evidence>
<dbReference type="PANTHER" id="PTHR30055">
    <property type="entry name" value="HTH-TYPE TRANSCRIPTIONAL REGULATOR RUTR"/>
    <property type="match status" value="1"/>
</dbReference>
<dbReference type="SUPFAM" id="SSF46689">
    <property type="entry name" value="Homeodomain-like"/>
    <property type="match status" value="1"/>
</dbReference>
<keyword evidence="3 5" id="KW-0238">DNA-binding</keyword>
<organism evidence="7 8">
    <name type="scientific">Actinomycetospora chibensis</name>
    <dbReference type="NCBI Taxonomy" id="663606"/>
    <lineage>
        <taxon>Bacteria</taxon>
        <taxon>Bacillati</taxon>
        <taxon>Actinomycetota</taxon>
        <taxon>Actinomycetes</taxon>
        <taxon>Pseudonocardiales</taxon>
        <taxon>Pseudonocardiaceae</taxon>
        <taxon>Actinomycetospora</taxon>
    </lineage>
</organism>
<accession>A0ABV9RLQ8</accession>
<dbReference type="PANTHER" id="PTHR30055:SF228">
    <property type="entry name" value="TRANSCRIPTIONAL REGULATOR-RELATED"/>
    <property type="match status" value="1"/>
</dbReference>
<evidence type="ECO:0000313" key="8">
    <source>
        <dbReference type="Proteomes" id="UP001595909"/>
    </source>
</evidence>
<reference evidence="8" key="1">
    <citation type="journal article" date="2019" name="Int. J. Syst. Evol. Microbiol.">
        <title>The Global Catalogue of Microorganisms (GCM) 10K type strain sequencing project: providing services to taxonomists for standard genome sequencing and annotation.</title>
        <authorList>
            <consortium name="The Broad Institute Genomics Platform"/>
            <consortium name="The Broad Institute Genome Sequencing Center for Infectious Disease"/>
            <person name="Wu L."/>
            <person name="Ma J."/>
        </authorList>
    </citation>
    <scope>NUCLEOTIDE SEQUENCE [LARGE SCALE GENOMIC DNA]</scope>
    <source>
        <strain evidence="8">CCUG 50347</strain>
    </source>
</reference>
<evidence type="ECO:0000313" key="7">
    <source>
        <dbReference type="EMBL" id="MFC4834459.1"/>
    </source>
</evidence>
<keyword evidence="1" id="KW-0678">Repressor</keyword>
<sequence>MPKQVDPHERRTLLADALLRVAATRGLMDVSLRHVAAEAGVTAGMVQHYFRTKDDMMVFALDVVSARVQARLEADPTTHDGPRAVVRALLVQLLPVDDDRVLEGRVAIAFHAYAASRPTVATRLREDTRGMRAMIAEQIRSAGRGALEPEQAATGLLSLVEGLAVHVLGGHVTADHAVATLDAHLRMAFGHVSVLGRPDDPEHPRAEHR</sequence>
<dbReference type="InterPro" id="IPR050109">
    <property type="entry name" value="HTH-type_TetR-like_transc_reg"/>
</dbReference>
<evidence type="ECO:0000256" key="3">
    <source>
        <dbReference type="ARBA" id="ARBA00023125"/>
    </source>
</evidence>
<dbReference type="Pfam" id="PF00440">
    <property type="entry name" value="TetR_N"/>
    <property type="match status" value="1"/>
</dbReference>
<dbReference type="InterPro" id="IPR039538">
    <property type="entry name" value="BetI_C"/>
</dbReference>
<comment type="caution">
    <text evidence="7">The sequence shown here is derived from an EMBL/GenBank/DDBJ whole genome shotgun (WGS) entry which is preliminary data.</text>
</comment>
<dbReference type="RefSeq" id="WP_274190699.1">
    <property type="nucleotide sequence ID" value="NZ_BAABHN010000039.1"/>
</dbReference>
<dbReference type="PROSITE" id="PS50977">
    <property type="entry name" value="HTH_TETR_2"/>
    <property type="match status" value="1"/>
</dbReference>
<feature type="domain" description="HTH tetR-type" evidence="6">
    <location>
        <begin position="8"/>
        <end position="68"/>
    </location>
</feature>
<dbReference type="Gene3D" id="1.10.357.10">
    <property type="entry name" value="Tetracycline Repressor, domain 2"/>
    <property type="match status" value="1"/>
</dbReference>
<evidence type="ECO:0000256" key="1">
    <source>
        <dbReference type="ARBA" id="ARBA00022491"/>
    </source>
</evidence>
<keyword evidence="2" id="KW-0805">Transcription regulation</keyword>
<evidence type="ECO:0000256" key="2">
    <source>
        <dbReference type="ARBA" id="ARBA00023015"/>
    </source>
</evidence>
<dbReference type="Proteomes" id="UP001595909">
    <property type="component" value="Unassembled WGS sequence"/>
</dbReference>
<dbReference type="EMBL" id="JBHSIM010000039">
    <property type="protein sequence ID" value="MFC4834459.1"/>
    <property type="molecule type" value="Genomic_DNA"/>
</dbReference>
<keyword evidence="8" id="KW-1185">Reference proteome</keyword>
<protein>
    <submittedName>
        <fullName evidence="7">TetR/AcrR family transcriptional regulator</fullName>
    </submittedName>
</protein>
<dbReference type="InterPro" id="IPR009057">
    <property type="entry name" value="Homeodomain-like_sf"/>
</dbReference>
<name>A0ABV9RLQ8_9PSEU</name>
<feature type="DNA-binding region" description="H-T-H motif" evidence="5">
    <location>
        <begin position="31"/>
        <end position="50"/>
    </location>
</feature>
<keyword evidence="4" id="KW-0804">Transcription</keyword>
<dbReference type="Pfam" id="PF13977">
    <property type="entry name" value="TetR_C_6"/>
    <property type="match status" value="1"/>
</dbReference>
<evidence type="ECO:0000259" key="6">
    <source>
        <dbReference type="PROSITE" id="PS50977"/>
    </source>
</evidence>
<evidence type="ECO:0000256" key="4">
    <source>
        <dbReference type="ARBA" id="ARBA00023163"/>
    </source>
</evidence>
<dbReference type="InterPro" id="IPR001647">
    <property type="entry name" value="HTH_TetR"/>
</dbReference>
<dbReference type="InterPro" id="IPR036271">
    <property type="entry name" value="Tet_transcr_reg_TetR-rel_C_sf"/>
</dbReference>
<gene>
    <name evidence="7" type="ORF">ACFPEL_18745</name>
</gene>